<reference evidence="2" key="1">
    <citation type="journal article" date="2019" name="Int. J. Syst. Evol. Microbiol.">
        <title>The Global Catalogue of Microorganisms (GCM) 10K type strain sequencing project: providing services to taxonomists for standard genome sequencing and annotation.</title>
        <authorList>
            <consortium name="The Broad Institute Genomics Platform"/>
            <consortium name="The Broad Institute Genome Sequencing Center for Infectious Disease"/>
            <person name="Wu L."/>
            <person name="Ma J."/>
        </authorList>
    </citation>
    <scope>NUCLEOTIDE SEQUENCE [LARGE SCALE GENOMIC DNA]</scope>
    <source>
        <strain evidence="2">JCM 30846</strain>
    </source>
</reference>
<protein>
    <recommendedName>
        <fullName evidence="3">Asp23/Gls24 family envelope stress response protein</fullName>
    </recommendedName>
</protein>
<gene>
    <name evidence="1" type="ORF">GCM10023082_44310</name>
</gene>
<evidence type="ECO:0000313" key="1">
    <source>
        <dbReference type="EMBL" id="GAA3742567.1"/>
    </source>
</evidence>
<comment type="caution">
    <text evidence="1">The sequence shown here is derived from an EMBL/GenBank/DDBJ whole genome shotgun (WGS) entry which is preliminary data.</text>
</comment>
<evidence type="ECO:0000313" key="2">
    <source>
        <dbReference type="Proteomes" id="UP001499884"/>
    </source>
</evidence>
<organism evidence="1 2">
    <name type="scientific">Streptomyces tremellae</name>
    <dbReference type="NCBI Taxonomy" id="1124239"/>
    <lineage>
        <taxon>Bacteria</taxon>
        <taxon>Bacillati</taxon>
        <taxon>Actinomycetota</taxon>
        <taxon>Actinomycetes</taxon>
        <taxon>Kitasatosporales</taxon>
        <taxon>Streptomycetaceae</taxon>
        <taxon>Streptomyces</taxon>
    </lineage>
</organism>
<evidence type="ECO:0008006" key="3">
    <source>
        <dbReference type="Google" id="ProtNLM"/>
    </source>
</evidence>
<sequence>MVSGENTRELSLLLTSGAAEAARSTEGVAFLRPGLADIVRGAAGLAPPPASGVRVRYDAERDHWHIQVQLVTARGHRAVDVTRAVRSAVKARAAAALAPTRVAPAPQGDSEDGRRTSARISVAVTVTGVG</sequence>
<dbReference type="EMBL" id="BAABEP010000034">
    <property type="protein sequence ID" value="GAA3742567.1"/>
    <property type="molecule type" value="Genomic_DNA"/>
</dbReference>
<name>A0ABP7FLP4_9ACTN</name>
<keyword evidence="2" id="KW-1185">Reference proteome</keyword>
<dbReference type="Proteomes" id="UP001499884">
    <property type="component" value="Unassembled WGS sequence"/>
</dbReference>
<accession>A0ABP7FLP4</accession>
<proteinExistence type="predicted"/>